<dbReference type="InParanoid" id="A0A0C3CWL9"/>
<evidence type="ECO:0000313" key="2">
    <source>
        <dbReference type="Proteomes" id="UP000054321"/>
    </source>
</evidence>
<keyword evidence="2" id="KW-1185">Reference proteome</keyword>
<gene>
    <name evidence="1" type="ORF">OIDMADRAFT_26100</name>
</gene>
<organism evidence="1 2">
    <name type="scientific">Oidiodendron maius (strain Zn)</name>
    <dbReference type="NCBI Taxonomy" id="913774"/>
    <lineage>
        <taxon>Eukaryota</taxon>
        <taxon>Fungi</taxon>
        <taxon>Dikarya</taxon>
        <taxon>Ascomycota</taxon>
        <taxon>Pezizomycotina</taxon>
        <taxon>Leotiomycetes</taxon>
        <taxon>Leotiomycetes incertae sedis</taxon>
        <taxon>Myxotrichaceae</taxon>
        <taxon>Oidiodendron</taxon>
    </lineage>
</organism>
<dbReference type="AlphaFoldDB" id="A0A0C3CWL9"/>
<dbReference type="HOGENOM" id="CLU_2109736_0_0_1"/>
<dbReference type="Proteomes" id="UP000054321">
    <property type="component" value="Unassembled WGS sequence"/>
</dbReference>
<proteinExistence type="predicted"/>
<protein>
    <submittedName>
        <fullName evidence="1">Uncharacterized protein</fullName>
    </submittedName>
</protein>
<dbReference type="OrthoDB" id="3478170at2759"/>
<sequence length="115" mass="13121">MALGRQKRKGGHVVYDPFREVLSKEDISAEDECYYERVQVKGRSKHVEIYLDVGDGPAKTRTLLARVDIGQLGISEWFQRYMGNTQEIWVKGRVPSNTKINSWPLMGKSGYGLET</sequence>
<name>A0A0C3CWL9_OIDMZ</name>
<accession>A0A0C3CWL9</accession>
<reference evidence="2" key="2">
    <citation type="submission" date="2015-01" db="EMBL/GenBank/DDBJ databases">
        <title>Evolutionary Origins and Diversification of the Mycorrhizal Mutualists.</title>
        <authorList>
            <consortium name="DOE Joint Genome Institute"/>
            <consortium name="Mycorrhizal Genomics Consortium"/>
            <person name="Kohler A."/>
            <person name="Kuo A."/>
            <person name="Nagy L.G."/>
            <person name="Floudas D."/>
            <person name="Copeland A."/>
            <person name="Barry K.W."/>
            <person name="Cichocki N."/>
            <person name="Veneault-Fourrey C."/>
            <person name="LaButti K."/>
            <person name="Lindquist E.A."/>
            <person name="Lipzen A."/>
            <person name="Lundell T."/>
            <person name="Morin E."/>
            <person name="Murat C."/>
            <person name="Riley R."/>
            <person name="Ohm R."/>
            <person name="Sun H."/>
            <person name="Tunlid A."/>
            <person name="Henrissat B."/>
            <person name="Grigoriev I.V."/>
            <person name="Hibbett D.S."/>
            <person name="Martin F."/>
        </authorList>
    </citation>
    <scope>NUCLEOTIDE SEQUENCE [LARGE SCALE GENOMIC DNA]</scope>
    <source>
        <strain evidence="2">Zn</strain>
    </source>
</reference>
<dbReference type="EMBL" id="KN832873">
    <property type="protein sequence ID" value="KIN03394.1"/>
    <property type="molecule type" value="Genomic_DNA"/>
</dbReference>
<evidence type="ECO:0000313" key="1">
    <source>
        <dbReference type="EMBL" id="KIN03394.1"/>
    </source>
</evidence>
<reference evidence="1 2" key="1">
    <citation type="submission" date="2014-04" db="EMBL/GenBank/DDBJ databases">
        <authorList>
            <consortium name="DOE Joint Genome Institute"/>
            <person name="Kuo A."/>
            <person name="Martino E."/>
            <person name="Perotto S."/>
            <person name="Kohler A."/>
            <person name="Nagy L.G."/>
            <person name="Floudas D."/>
            <person name="Copeland A."/>
            <person name="Barry K.W."/>
            <person name="Cichocki N."/>
            <person name="Veneault-Fourrey C."/>
            <person name="LaButti K."/>
            <person name="Lindquist E.A."/>
            <person name="Lipzen A."/>
            <person name="Lundell T."/>
            <person name="Morin E."/>
            <person name="Murat C."/>
            <person name="Sun H."/>
            <person name="Tunlid A."/>
            <person name="Henrissat B."/>
            <person name="Grigoriev I.V."/>
            <person name="Hibbett D.S."/>
            <person name="Martin F."/>
            <person name="Nordberg H.P."/>
            <person name="Cantor M.N."/>
            <person name="Hua S.X."/>
        </authorList>
    </citation>
    <scope>NUCLEOTIDE SEQUENCE [LARGE SCALE GENOMIC DNA]</scope>
    <source>
        <strain evidence="1 2">Zn</strain>
    </source>
</reference>